<dbReference type="Proteomes" id="UP000249165">
    <property type="component" value="Unassembled WGS sequence"/>
</dbReference>
<evidence type="ECO:0000256" key="4">
    <source>
        <dbReference type="ARBA" id="ARBA00022777"/>
    </source>
</evidence>
<evidence type="ECO:0000256" key="2">
    <source>
        <dbReference type="ARBA" id="ARBA00012438"/>
    </source>
</evidence>
<dbReference type="Gene3D" id="1.10.287.130">
    <property type="match status" value="1"/>
</dbReference>
<sequence>MRTPLNGLLGTIQRFPDHSLTVRQSDLLERMQQSGRLLLYLVNDVLDLAKLEPDKMVAESAPFSLPDLPEGAIETTAPLTPTSVGHDRPARNNRARDARRLRHVLLNLVSNTVKFTRDGTI</sequence>
<keyword evidence="7" id="KW-0675">Receptor</keyword>
<dbReference type="CDD" id="cd00082">
    <property type="entry name" value="HisKA"/>
    <property type="match status" value="1"/>
</dbReference>
<name>A0A327YTR2_9RHOB</name>
<evidence type="ECO:0000313" key="7">
    <source>
        <dbReference type="EMBL" id="RAK24012.1"/>
    </source>
</evidence>
<proteinExistence type="predicted"/>
<dbReference type="EMBL" id="QLMG01000001">
    <property type="protein sequence ID" value="RAK24012.1"/>
    <property type="molecule type" value="Genomic_DNA"/>
</dbReference>
<comment type="caution">
    <text evidence="7">The sequence shown here is derived from an EMBL/GenBank/DDBJ whole genome shotgun (WGS) entry which is preliminary data.</text>
</comment>
<evidence type="ECO:0000259" key="6">
    <source>
        <dbReference type="Pfam" id="PF00512"/>
    </source>
</evidence>
<keyword evidence="8" id="KW-1185">Reference proteome</keyword>
<keyword evidence="3" id="KW-0808">Transferase</keyword>
<reference evidence="7 8" key="1">
    <citation type="submission" date="2018-06" db="EMBL/GenBank/DDBJ databases">
        <title>Genomic Encyclopedia of Archaeal and Bacterial Type Strains, Phase II (KMG-II): from individual species to whole genera.</title>
        <authorList>
            <person name="Goeker M."/>
        </authorList>
    </citation>
    <scope>NUCLEOTIDE SEQUENCE [LARGE SCALE GENOMIC DNA]</scope>
    <source>
        <strain evidence="7 8">DSM 22011</strain>
    </source>
</reference>
<comment type="catalytic activity">
    <reaction evidence="1">
        <text>ATP + protein L-histidine = ADP + protein N-phospho-L-histidine.</text>
        <dbReference type="EC" id="2.7.13.3"/>
    </reaction>
</comment>
<dbReference type="InterPro" id="IPR003661">
    <property type="entry name" value="HisK_dim/P_dom"/>
</dbReference>
<feature type="compositionally biased region" description="Basic and acidic residues" evidence="5">
    <location>
        <begin position="85"/>
        <end position="96"/>
    </location>
</feature>
<feature type="domain" description="Signal transduction histidine kinase dimerisation/phosphoacceptor" evidence="6">
    <location>
        <begin position="1"/>
        <end position="52"/>
    </location>
</feature>
<dbReference type="PANTHER" id="PTHR43047">
    <property type="entry name" value="TWO-COMPONENT HISTIDINE PROTEIN KINASE"/>
    <property type="match status" value="1"/>
</dbReference>
<organism evidence="7 8">
    <name type="scientific">Salipiger aestuarii</name>
    <dbReference type="NCBI Taxonomy" id="568098"/>
    <lineage>
        <taxon>Bacteria</taxon>
        <taxon>Pseudomonadati</taxon>
        <taxon>Pseudomonadota</taxon>
        <taxon>Alphaproteobacteria</taxon>
        <taxon>Rhodobacterales</taxon>
        <taxon>Roseobacteraceae</taxon>
        <taxon>Salipiger</taxon>
    </lineage>
</organism>
<feature type="region of interest" description="Disordered" evidence="5">
    <location>
        <begin position="67"/>
        <end position="96"/>
    </location>
</feature>
<dbReference type="InterPro" id="IPR036890">
    <property type="entry name" value="HATPase_C_sf"/>
</dbReference>
<dbReference type="SUPFAM" id="SSF47384">
    <property type="entry name" value="Homodimeric domain of signal transducing histidine kinase"/>
    <property type="match status" value="1"/>
</dbReference>
<protein>
    <recommendedName>
        <fullName evidence="2">histidine kinase</fullName>
        <ecNumber evidence="2">2.7.13.3</ecNumber>
    </recommendedName>
</protein>
<dbReference type="Pfam" id="PF00512">
    <property type="entry name" value="HisKA"/>
    <property type="match status" value="1"/>
</dbReference>
<evidence type="ECO:0000256" key="1">
    <source>
        <dbReference type="ARBA" id="ARBA00000085"/>
    </source>
</evidence>
<dbReference type="EC" id="2.7.13.3" evidence="2"/>
<dbReference type="AlphaFoldDB" id="A0A327YTR2"/>
<evidence type="ECO:0000313" key="8">
    <source>
        <dbReference type="Proteomes" id="UP000249165"/>
    </source>
</evidence>
<dbReference type="GO" id="GO:0000155">
    <property type="term" value="F:phosphorelay sensor kinase activity"/>
    <property type="evidence" value="ECO:0007669"/>
    <property type="project" value="InterPro"/>
</dbReference>
<dbReference type="InterPro" id="IPR036097">
    <property type="entry name" value="HisK_dim/P_sf"/>
</dbReference>
<gene>
    <name evidence="7" type="ORF">ATI53_1001119</name>
</gene>
<dbReference type="SUPFAM" id="SSF55874">
    <property type="entry name" value="ATPase domain of HSP90 chaperone/DNA topoisomerase II/histidine kinase"/>
    <property type="match status" value="1"/>
</dbReference>
<evidence type="ECO:0000256" key="5">
    <source>
        <dbReference type="SAM" id="MobiDB-lite"/>
    </source>
</evidence>
<keyword evidence="4 7" id="KW-0418">Kinase</keyword>
<evidence type="ECO:0000256" key="3">
    <source>
        <dbReference type="ARBA" id="ARBA00022679"/>
    </source>
</evidence>
<accession>A0A327YTR2</accession>